<dbReference type="SUPFAM" id="SSF50630">
    <property type="entry name" value="Acid proteases"/>
    <property type="match status" value="1"/>
</dbReference>
<evidence type="ECO:0000259" key="2">
    <source>
        <dbReference type="PROSITE" id="PS51767"/>
    </source>
</evidence>
<name>A0A5N6NKJ2_9ASTR</name>
<dbReference type="GO" id="GO:0006508">
    <property type="term" value="P:proteolysis"/>
    <property type="evidence" value="ECO:0007669"/>
    <property type="project" value="InterPro"/>
</dbReference>
<comment type="similarity">
    <text evidence="1">Belongs to the peptidase A1 family.</text>
</comment>
<dbReference type="PROSITE" id="PS51767">
    <property type="entry name" value="PEPTIDASE_A1"/>
    <property type="match status" value="1"/>
</dbReference>
<sequence length="298" mass="33253">MQSSTPTLFSTTIPVASQPLLSRRLFTPNSRLSSSPPPVVGRFHLRSSSSPPQVPIAAAHHPLAAAHHHQQLRRRRKPPLSPCIWLVVDQQKERVAHQLAIVAVEIEEFKSFNPFGLLEDSKHEDDYVISYGLDAFMKHLDLKESHVVLFRFEKYLTEDACLLIKKLSLGFNLAKNKFVDNSNKVCFNYQTYFSKCSDFDGPKYGFSFSSFTSIIDNRVPENITIGTAAAIQYGTGSISGYFSEDNLQVGDLVINNQIFIEATREPGATFLAGRFDGILGLGFHEISVGKAVPVWYVS</sequence>
<evidence type="ECO:0000313" key="4">
    <source>
        <dbReference type="Proteomes" id="UP000326396"/>
    </source>
</evidence>
<protein>
    <recommendedName>
        <fullName evidence="2">Peptidase A1 domain-containing protein</fullName>
    </recommendedName>
</protein>
<organism evidence="3 4">
    <name type="scientific">Mikania micrantha</name>
    <name type="common">bitter vine</name>
    <dbReference type="NCBI Taxonomy" id="192012"/>
    <lineage>
        <taxon>Eukaryota</taxon>
        <taxon>Viridiplantae</taxon>
        <taxon>Streptophyta</taxon>
        <taxon>Embryophyta</taxon>
        <taxon>Tracheophyta</taxon>
        <taxon>Spermatophyta</taxon>
        <taxon>Magnoliopsida</taxon>
        <taxon>eudicotyledons</taxon>
        <taxon>Gunneridae</taxon>
        <taxon>Pentapetalae</taxon>
        <taxon>asterids</taxon>
        <taxon>campanulids</taxon>
        <taxon>Asterales</taxon>
        <taxon>Asteraceae</taxon>
        <taxon>Asteroideae</taxon>
        <taxon>Heliantheae alliance</taxon>
        <taxon>Eupatorieae</taxon>
        <taxon>Mikania</taxon>
    </lineage>
</organism>
<dbReference type="PANTHER" id="PTHR47966:SF80">
    <property type="entry name" value="ASPARTIC PROTEINASE-LIKE"/>
    <property type="match status" value="1"/>
</dbReference>
<keyword evidence="4" id="KW-1185">Reference proteome</keyword>
<dbReference type="OrthoDB" id="771136at2759"/>
<dbReference type="PANTHER" id="PTHR47966">
    <property type="entry name" value="BETA-SITE APP-CLEAVING ENZYME, ISOFORM A-RELATED"/>
    <property type="match status" value="1"/>
</dbReference>
<dbReference type="Pfam" id="PF00026">
    <property type="entry name" value="Asp"/>
    <property type="match status" value="1"/>
</dbReference>
<gene>
    <name evidence="3" type="ORF">E3N88_18482</name>
</gene>
<comment type="caution">
    <text evidence="3">The sequence shown here is derived from an EMBL/GenBank/DDBJ whole genome shotgun (WGS) entry which is preliminary data.</text>
</comment>
<accession>A0A5N6NKJ2</accession>
<dbReference type="InterPro" id="IPR021109">
    <property type="entry name" value="Peptidase_aspartic_dom_sf"/>
</dbReference>
<evidence type="ECO:0000256" key="1">
    <source>
        <dbReference type="ARBA" id="ARBA00007447"/>
    </source>
</evidence>
<dbReference type="Gene3D" id="2.40.70.10">
    <property type="entry name" value="Acid Proteases"/>
    <property type="match status" value="1"/>
</dbReference>
<dbReference type="EMBL" id="SZYD01000010">
    <property type="protein sequence ID" value="KAD4981811.1"/>
    <property type="molecule type" value="Genomic_DNA"/>
</dbReference>
<dbReference type="InterPro" id="IPR033121">
    <property type="entry name" value="PEPTIDASE_A1"/>
</dbReference>
<proteinExistence type="inferred from homology"/>
<dbReference type="GO" id="GO:0004190">
    <property type="term" value="F:aspartic-type endopeptidase activity"/>
    <property type="evidence" value="ECO:0007669"/>
    <property type="project" value="InterPro"/>
</dbReference>
<dbReference type="InterPro" id="IPR001461">
    <property type="entry name" value="Aspartic_peptidase_A1"/>
</dbReference>
<dbReference type="AlphaFoldDB" id="A0A5N6NKJ2"/>
<feature type="domain" description="Peptidase A1" evidence="2">
    <location>
        <begin position="102"/>
        <end position="298"/>
    </location>
</feature>
<evidence type="ECO:0000313" key="3">
    <source>
        <dbReference type="EMBL" id="KAD4981811.1"/>
    </source>
</evidence>
<dbReference type="Proteomes" id="UP000326396">
    <property type="component" value="Linkage Group LG18"/>
</dbReference>
<reference evidence="3 4" key="1">
    <citation type="submission" date="2019-05" db="EMBL/GenBank/DDBJ databases">
        <title>Mikania micrantha, genome provides insights into the molecular mechanism of rapid growth.</title>
        <authorList>
            <person name="Liu B."/>
        </authorList>
    </citation>
    <scope>NUCLEOTIDE SEQUENCE [LARGE SCALE GENOMIC DNA]</scope>
    <source>
        <strain evidence="3">NLD-2019</strain>
        <tissue evidence="3">Leaf</tissue>
    </source>
</reference>